<keyword evidence="1" id="KW-0813">Transport</keyword>
<comment type="caution">
    <text evidence="6">The sequence shown here is derived from an EMBL/GenBank/DDBJ whole genome shotgun (WGS) entry which is preliminary data.</text>
</comment>
<accession>A0A1X3S1S3</accession>
<dbReference type="Gene3D" id="3.40.50.300">
    <property type="entry name" value="P-loop containing nucleotide triphosphate hydrolases"/>
    <property type="match status" value="1"/>
</dbReference>
<dbReference type="InterPro" id="IPR003593">
    <property type="entry name" value="AAA+_ATPase"/>
</dbReference>
<dbReference type="PANTHER" id="PTHR42798:SF2">
    <property type="entry name" value="ABC TRANSPORTER ATP-BINDING PROTEIN MG467-RELATED"/>
    <property type="match status" value="1"/>
</dbReference>
<dbReference type="InterPro" id="IPR003439">
    <property type="entry name" value="ABC_transporter-like_ATP-bd"/>
</dbReference>
<dbReference type="SMART" id="SM00382">
    <property type="entry name" value="AAA"/>
    <property type="match status" value="1"/>
</dbReference>
<proteinExistence type="inferred from homology"/>
<name>A0A1X3S1S3_9GAMM</name>
<reference evidence="6 7" key="1">
    <citation type="submission" date="2016-02" db="EMBL/GenBank/DDBJ databases">
        <title>Species-wide whole genome sequencing reveals diversity, host range in Lonsdalea quercina.</title>
        <authorList>
            <person name="Li Y."/>
        </authorList>
    </citation>
    <scope>NUCLEOTIDE SEQUENCE [LARGE SCALE GENOMIC DNA]</scope>
    <source>
        <strain evidence="6 7">LMG 26264</strain>
    </source>
</reference>
<evidence type="ECO:0000313" key="7">
    <source>
        <dbReference type="Proteomes" id="UP000194020"/>
    </source>
</evidence>
<dbReference type="AlphaFoldDB" id="A0A1X3S1S3"/>
<evidence type="ECO:0000256" key="3">
    <source>
        <dbReference type="ARBA" id="ARBA00022840"/>
    </source>
</evidence>
<dbReference type="Pfam" id="PF00005">
    <property type="entry name" value="ABC_tran"/>
    <property type="match status" value="1"/>
</dbReference>
<evidence type="ECO:0000256" key="1">
    <source>
        <dbReference type="ARBA" id="ARBA00022448"/>
    </source>
</evidence>
<evidence type="ECO:0000256" key="2">
    <source>
        <dbReference type="ARBA" id="ARBA00022741"/>
    </source>
</evidence>
<dbReference type="PROSITE" id="PS00211">
    <property type="entry name" value="ABC_TRANSPORTER_1"/>
    <property type="match status" value="1"/>
</dbReference>
<dbReference type="OrthoDB" id="9801477at2"/>
<dbReference type="CDD" id="cd03255">
    <property type="entry name" value="ABC_MJ0796_LolCDE_FtsE"/>
    <property type="match status" value="1"/>
</dbReference>
<dbReference type="Proteomes" id="UP000194020">
    <property type="component" value="Unassembled WGS sequence"/>
</dbReference>
<dbReference type="GO" id="GO:0016887">
    <property type="term" value="F:ATP hydrolysis activity"/>
    <property type="evidence" value="ECO:0007669"/>
    <property type="project" value="InterPro"/>
</dbReference>
<dbReference type="InterPro" id="IPR017871">
    <property type="entry name" value="ABC_transporter-like_CS"/>
</dbReference>
<dbReference type="RefSeq" id="WP_094108521.1">
    <property type="nucleotide sequence ID" value="NZ_LUTP01000002.1"/>
</dbReference>
<evidence type="ECO:0000256" key="4">
    <source>
        <dbReference type="ARBA" id="ARBA00038388"/>
    </source>
</evidence>
<dbReference type="PROSITE" id="PS50893">
    <property type="entry name" value="ABC_TRANSPORTER_2"/>
    <property type="match status" value="1"/>
</dbReference>
<dbReference type="GO" id="GO:1902495">
    <property type="term" value="C:transmembrane transporter complex"/>
    <property type="evidence" value="ECO:0007669"/>
    <property type="project" value="UniProtKB-ARBA"/>
</dbReference>
<dbReference type="PANTHER" id="PTHR42798">
    <property type="entry name" value="LIPOPROTEIN-RELEASING SYSTEM ATP-BINDING PROTEIN LOLD"/>
    <property type="match status" value="1"/>
</dbReference>
<dbReference type="InterPro" id="IPR027417">
    <property type="entry name" value="P-loop_NTPase"/>
</dbReference>
<dbReference type="FunFam" id="3.40.50.300:FF:000032">
    <property type="entry name" value="Export ABC transporter ATP-binding protein"/>
    <property type="match status" value="1"/>
</dbReference>
<organism evidence="6 7">
    <name type="scientific">Lonsdalea iberica</name>
    <dbReference type="NCBI Taxonomy" id="1082703"/>
    <lineage>
        <taxon>Bacteria</taxon>
        <taxon>Pseudomonadati</taxon>
        <taxon>Pseudomonadota</taxon>
        <taxon>Gammaproteobacteria</taxon>
        <taxon>Enterobacterales</taxon>
        <taxon>Pectobacteriaceae</taxon>
        <taxon>Lonsdalea</taxon>
    </lineage>
</organism>
<feature type="domain" description="ABC transporter" evidence="5">
    <location>
        <begin position="12"/>
        <end position="235"/>
    </location>
</feature>
<dbReference type="InterPro" id="IPR017911">
    <property type="entry name" value="MacB-like_ATP-bd"/>
</dbReference>
<comment type="similarity">
    <text evidence="4">Belongs to the ABC transporter superfamily. Macrolide exporter (TC 3.A.1.122) family.</text>
</comment>
<gene>
    <name evidence="6" type="ORF">AU511_01265</name>
</gene>
<keyword evidence="2" id="KW-0547">Nucleotide-binding</keyword>
<dbReference type="SUPFAM" id="SSF52540">
    <property type="entry name" value="P-loop containing nucleoside triphosphate hydrolases"/>
    <property type="match status" value="1"/>
</dbReference>
<keyword evidence="3 6" id="KW-0067">ATP-binding</keyword>
<dbReference type="GO" id="GO:0022857">
    <property type="term" value="F:transmembrane transporter activity"/>
    <property type="evidence" value="ECO:0007669"/>
    <property type="project" value="UniProtKB-ARBA"/>
</dbReference>
<sequence>MRLPEQQLQDFICLSGITQVYPTGTSSQVVLQNLSLSIPVGQSCSITGPSGSGKSTLLNIIGLLDKPLSGKVLLAGEDVSTASDDVRARARNQIIGFVFQGFNLLSRLNALDNVALPLLYRGLPKSIAREQAQLQLDRVGLAERLYYRPADLSGGQRQRVAIARALVGEPALLLADEPTGNLDQDTANEIVALLLSLNETAGTTLVMVTHDEKMAERMERRIRIGNGHIVEDTYAAR</sequence>
<protein>
    <submittedName>
        <fullName evidence="6">ABC transporter ATP-binding protein</fullName>
    </submittedName>
</protein>
<evidence type="ECO:0000313" key="6">
    <source>
        <dbReference type="EMBL" id="OSN08510.1"/>
    </source>
</evidence>
<dbReference type="GO" id="GO:0005524">
    <property type="term" value="F:ATP binding"/>
    <property type="evidence" value="ECO:0007669"/>
    <property type="project" value="UniProtKB-KW"/>
</dbReference>
<dbReference type="EMBL" id="LUTP01000002">
    <property type="protein sequence ID" value="OSN08510.1"/>
    <property type="molecule type" value="Genomic_DNA"/>
</dbReference>
<evidence type="ECO:0000259" key="5">
    <source>
        <dbReference type="PROSITE" id="PS50893"/>
    </source>
</evidence>